<organism evidence="1 2">
    <name type="scientific">Segatella buccae</name>
    <dbReference type="NCBI Taxonomy" id="28126"/>
    <lineage>
        <taxon>Bacteria</taxon>
        <taxon>Pseudomonadati</taxon>
        <taxon>Bacteroidota</taxon>
        <taxon>Bacteroidia</taxon>
        <taxon>Bacteroidales</taxon>
        <taxon>Prevotellaceae</taxon>
        <taxon>Segatella</taxon>
    </lineage>
</organism>
<gene>
    <name evidence="1" type="ORF">NCTC13063_01870</name>
</gene>
<dbReference type="AlphaFoldDB" id="A0AAQ1UIS1"/>
<sequence>MKIEGLDYNTQRERLVLPEYGREIQSMVDYAVDLEDRAERQKCAEGIITIMKRMFPNDAGSEEGDRKLWDHLALMSNFRLDIDYPYDVTQAAKIAAKPEPMPYPMQQIPVRHYGKMLFDIFDRLKTMEPGEERDALARLAANQMKRSLMQWGHGSHDDEKVASDLARYTDGAIQLDLDSFKFEKISEKDLATDNGKKKRK</sequence>
<dbReference type="Proteomes" id="UP000255283">
    <property type="component" value="Unassembled WGS sequence"/>
</dbReference>
<name>A0AAQ1UIS1_9BACT</name>
<evidence type="ECO:0008006" key="3">
    <source>
        <dbReference type="Google" id="ProtNLM"/>
    </source>
</evidence>
<dbReference type="InterPro" id="IPR025632">
    <property type="entry name" value="DUF4290"/>
</dbReference>
<reference evidence="1 2" key="1">
    <citation type="submission" date="2018-06" db="EMBL/GenBank/DDBJ databases">
        <authorList>
            <consortium name="Pathogen Informatics"/>
            <person name="Doyle S."/>
        </authorList>
    </citation>
    <scope>NUCLEOTIDE SEQUENCE [LARGE SCALE GENOMIC DNA]</scope>
    <source>
        <strain evidence="1 2">NCTC13063</strain>
    </source>
</reference>
<comment type="caution">
    <text evidence="1">The sequence shown here is derived from an EMBL/GenBank/DDBJ whole genome shotgun (WGS) entry which is preliminary data.</text>
</comment>
<evidence type="ECO:0000313" key="2">
    <source>
        <dbReference type="Proteomes" id="UP000255283"/>
    </source>
</evidence>
<dbReference type="Pfam" id="PF14123">
    <property type="entry name" value="DUF4290"/>
    <property type="match status" value="1"/>
</dbReference>
<dbReference type="RefSeq" id="WP_115153954.1">
    <property type="nucleotide sequence ID" value="NZ_DBFWLE010000029.1"/>
</dbReference>
<protein>
    <recommendedName>
        <fullName evidence="3">DUF4290 domain-containing protein</fullName>
    </recommendedName>
</protein>
<accession>A0AAQ1UIS1</accession>
<proteinExistence type="predicted"/>
<evidence type="ECO:0000313" key="1">
    <source>
        <dbReference type="EMBL" id="SUB80584.1"/>
    </source>
</evidence>
<dbReference type="EMBL" id="UGTJ01000001">
    <property type="protein sequence ID" value="SUB80584.1"/>
    <property type="molecule type" value="Genomic_DNA"/>
</dbReference>